<evidence type="ECO:0000313" key="1">
    <source>
        <dbReference type="EMBL" id="MDU8885204.1"/>
    </source>
</evidence>
<dbReference type="RefSeq" id="WP_316661064.1">
    <property type="nucleotide sequence ID" value="NZ_JAWHTF010000001.1"/>
</dbReference>
<gene>
    <name evidence="1" type="ORF">RXV94_03465</name>
</gene>
<name>A0ABU3U466_9FLAO</name>
<keyword evidence="2" id="KW-1185">Reference proteome</keyword>
<dbReference type="EMBL" id="JAWHTF010000001">
    <property type="protein sequence ID" value="MDU8885204.1"/>
    <property type="molecule type" value="Genomic_DNA"/>
</dbReference>
<protein>
    <submittedName>
        <fullName evidence="1">Uncharacterized protein</fullName>
    </submittedName>
</protein>
<proteinExistence type="predicted"/>
<organism evidence="1 2">
    <name type="scientific">Gilvirhabdus luticola</name>
    <dbReference type="NCBI Taxonomy" id="3079858"/>
    <lineage>
        <taxon>Bacteria</taxon>
        <taxon>Pseudomonadati</taxon>
        <taxon>Bacteroidota</taxon>
        <taxon>Flavobacteriia</taxon>
        <taxon>Flavobacteriales</taxon>
        <taxon>Flavobacteriaceae</taxon>
        <taxon>Gilvirhabdus</taxon>
    </lineage>
</organism>
<sequence>MKYNLYIHIPLHGKFNILSITKEQVEFVVDAYKKGKSKFTLNGTKYDLHDVKDFQIYEMKMELEVFKKTSLFGGFHKKGGYYGFYIPKENLERLGSNVTSNFIGNTEYGEESNNETTQNKEFVSNSRLDELRALSSSNFDFKKLIRLCEELNDNFSRGNYFSVGALGRAILDHIPPLFNVSTFTQVVGNHGGKSFKKNMENLEKSLRNIADGYLHLPIRKKEVLPNSVQVNFSQDLDVLLAEIVRIS</sequence>
<dbReference type="Proteomes" id="UP001268651">
    <property type="component" value="Unassembled WGS sequence"/>
</dbReference>
<comment type="caution">
    <text evidence="1">The sequence shown here is derived from an EMBL/GenBank/DDBJ whole genome shotgun (WGS) entry which is preliminary data.</text>
</comment>
<evidence type="ECO:0000313" key="2">
    <source>
        <dbReference type="Proteomes" id="UP001268651"/>
    </source>
</evidence>
<reference evidence="1 2" key="1">
    <citation type="submission" date="2023-10" db="EMBL/GenBank/DDBJ databases">
        <title>Marimonas sp. nov. isolated from tidal mud flat.</title>
        <authorList>
            <person name="Jaincy N.J."/>
            <person name="Srinivasan S."/>
            <person name="Lee S.-S."/>
        </authorList>
    </citation>
    <scope>NUCLEOTIDE SEQUENCE [LARGE SCALE GENOMIC DNA]</scope>
    <source>
        <strain evidence="1 2">MJ-SS3</strain>
    </source>
</reference>
<accession>A0ABU3U466</accession>